<feature type="region of interest" description="Disordered" evidence="2">
    <location>
        <begin position="1"/>
        <end position="20"/>
    </location>
</feature>
<dbReference type="VEuPathDB" id="AmoebaDB:DICPUDRAFT_39931"/>
<dbReference type="RefSeq" id="XP_003292034.1">
    <property type="nucleotide sequence ID" value="XM_003291986.1"/>
</dbReference>
<dbReference type="OrthoDB" id="20109at2759"/>
<keyword evidence="1" id="KW-0175">Coiled coil</keyword>
<evidence type="ECO:0000256" key="1">
    <source>
        <dbReference type="SAM" id="Coils"/>
    </source>
</evidence>
<dbReference type="KEGG" id="dpp:DICPUDRAFT_39931"/>
<evidence type="ECO:0000313" key="4">
    <source>
        <dbReference type="Proteomes" id="UP000001064"/>
    </source>
</evidence>
<evidence type="ECO:0000256" key="2">
    <source>
        <dbReference type="SAM" id="MobiDB-lite"/>
    </source>
</evidence>
<dbReference type="Proteomes" id="UP000001064">
    <property type="component" value="Unassembled WGS sequence"/>
</dbReference>
<evidence type="ECO:0000313" key="3">
    <source>
        <dbReference type="EMBL" id="EGC31435.1"/>
    </source>
</evidence>
<accession>F0ZX97</accession>
<proteinExistence type="predicted"/>
<gene>
    <name evidence="3" type="ORF">DICPUDRAFT_39931</name>
</gene>
<dbReference type="FunCoup" id="F0ZX97">
    <property type="interactions" value="743"/>
</dbReference>
<dbReference type="EMBL" id="GL871254">
    <property type="protein sequence ID" value="EGC31435.1"/>
    <property type="molecule type" value="Genomic_DNA"/>
</dbReference>
<dbReference type="PANTHER" id="PTHR46948">
    <property type="entry name" value="RIBONUCLEASE P PROTEIN SUBUNIT P38"/>
    <property type="match status" value="1"/>
</dbReference>
<sequence length="322" mass="37249">MSEPNKPAQFTPKKLNKPDSVIGKKKKPIVFKDTVGSPYANKTLKTISNECTERILDLLNEIMKNDLENINKLRLLKKQKYFALKKEKTQLNKIIKRLKSINKKKEFVKNDKKLSKDEKAKELARQDQLEKDFQKQKEEQELKFNNLDKSESEKLEKEKGNIKVGSNDNLNNFWIGVNKITKELEKIPIHSPPSIRLILVCPNSGIQILTSHLPIMAYMRRIPICLLPEEYSIKFSQSMGIPNTGLAIAVKEKTNQDINDDNTFNEKFEEFVRVSIEASKSVNSLDFPWLPEKYTMSNLTEQVKVEYIPTNIIKGNKRLKTN</sequence>
<dbReference type="STRING" id="5786.F0ZX97"/>
<organism evidence="3 4">
    <name type="scientific">Dictyostelium purpureum</name>
    <name type="common">Slime mold</name>
    <dbReference type="NCBI Taxonomy" id="5786"/>
    <lineage>
        <taxon>Eukaryota</taxon>
        <taxon>Amoebozoa</taxon>
        <taxon>Evosea</taxon>
        <taxon>Eumycetozoa</taxon>
        <taxon>Dictyostelia</taxon>
        <taxon>Dictyosteliales</taxon>
        <taxon>Dictyosteliaceae</taxon>
        <taxon>Dictyostelium</taxon>
    </lineage>
</organism>
<name>F0ZX97_DICPU</name>
<dbReference type="InterPro" id="IPR042848">
    <property type="entry name" value="Rpp38"/>
</dbReference>
<dbReference type="GeneID" id="10505782"/>
<dbReference type="GO" id="GO:0005655">
    <property type="term" value="C:nucleolar ribonuclease P complex"/>
    <property type="evidence" value="ECO:0007669"/>
    <property type="project" value="InterPro"/>
</dbReference>
<dbReference type="GO" id="GO:0001682">
    <property type="term" value="P:tRNA 5'-leader removal"/>
    <property type="evidence" value="ECO:0007669"/>
    <property type="project" value="InterPro"/>
</dbReference>
<dbReference type="AlphaFoldDB" id="F0ZX97"/>
<reference evidence="4" key="1">
    <citation type="journal article" date="2011" name="Genome Biol.">
        <title>Comparative genomics of the social amoebae Dictyostelium discoideum and Dictyostelium purpureum.</title>
        <authorList>
            <consortium name="US DOE Joint Genome Institute (JGI-PGF)"/>
            <person name="Sucgang R."/>
            <person name="Kuo A."/>
            <person name="Tian X."/>
            <person name="Salerno W."/>
            <person name="Parikh A."/>
            <person name="Feasley C.L."/>
            <person name="Dalin E."/>
            <person name="Tu H."/>
            <person name="Huang E."/>
            <person name="Barry K."/>
            <person name="Lindquist E."/>
            <person name="Shapiro H."/>
            <person name="Bruce D."/>
            <person name="Schmutz J."/>
            <person name="Salamov A."/>
            <person name="Fey P."/>
            <person name="Gaudet P."/>
            <person name="Anjard C."/>
            <person name="Babu M.M."/>
            <person name="Basu S."/>
            <person name="Bushmanova Y."/>
            <person name="van der Wel H."/>
            <person name="Katoh-Kurasawa M."/>
            <person name="Dinh C."/>
            <person name="Coutinho P.M."/>
            <person name="Saito T."/>
            <person name="Elias M."/>
            <person name="Schaap P."/>
            <person name="Kay R.R."/>
            <person name="Henrissat B."/>
            <person name="Eichinger L."/>
            <person name="Rivero F."/>
            <person name="Putnam N.H."/>
            <person name="West C.M."/>
            <person name="Loomis W.F."/>
            <person name="Chisholm R.L."/>
            <person name="Shaulsky G."/>
            <person name="Strassmann J.E."/>
            <person name="Queller D.C."/>
            <person name="Kuspa A."/>
            <person name="Grigoriev I.V."/>
        </authorList>
    </citation>
    <scope>NUCLEOTIDE SEQUENCE [LARGE SCALE GENOMIC DNA]</scope>
    <source>
        <strain evidence="4">QSDP1</strain>
    </source>
</reference>
<evidence type="ECO:0008006" key="5">
    <source>
        <dbReference type="Google" id="ProtNLM"/>
    </source>
</evidence>
<protein>
    <recommendedName>
        <fullName evidence="5">Ribosomal protein L7Ae/L30e/S12e/Gadd45 domain-containing protein</fullName>
    </recommendedName>
</protein>
<dbReference type="SUPFAM" id="SSF55315">
    <property type="entry name" value="L30e-like"/>
    <property type="match status" value="1"/>
</dbReference>
<dbReference type="InterPro" id="IPR029064">
    <property type="entry name" value="Ribosomal_eL30-like_sf"/>
</dbReference>
<dbReference type="eggNOG" id="ENOG502SX80">
    <property type="taxonomic scope" value="Eukaryota"/>
</dbReference>
<keyword evidence="4" id="KW-1185">Reference proteome</keyword>
<dbReference type="InParanoid" id="F0ZX97"/>
<dbReference type="PANTHER" id="PTHR46948:SF1">
    <property type="entry name" value="RIBONUCLEASE P PROTEIN SUBUNIT P38"/>
    <property type="match status" value="1"/>
</dbReference>
<dbReference type="GO" id="GO:0000172">
    <property type="term" value="C:ribonuclease MRP complex"/>
    <property type="evidence" value="ECO:0007669"/>
    <property type="project" value="InterPro"/>
</dbReference>
<dbReference type="OMA" id="HLPIMAY"/>
<feature type="coiled-coil region" evidence="1">
    <location>
        <begin position="84"/>
        <end position="139"/>
    </location>
</feature>